<dbReference type="GO" id="GO:0005975">
    <property type="term" value="P:carbohydrate metabolic process"/>
    <property type="evidence" value="ECO:0007669"/>
    <property type="project" value="InterPro"/>
</dbReference>
<comment type="caution">
    <text evidence="5">The sequence shown here is derived from an EMBL/GenBank/DDBJ whole genome shotgun (WGS) entry which is preliminary data.</text>
</comment>
<feature type="signal peptide" evidence="3">
    <location>
        <begin position="1"/>
        <end position="21"/>
    </location>
</feature>
<evidence type="ECO:0000256" key="3">
    <source>
        <dbReference type="SAM" id="SignalP"/>
    </source>
</evidence>
<organism evidence="5 6">
    <name type="scientific">Rhodotorula mucilaginosa</name>
    <name type="common">Yeast</name>
    <name type="synonym">Rhodotorula rubra</name>
    <dbReference type="NCBI Taxonomy" id="5537"/>
    <lineage>
        <taxon>Eukaryota</taxon>
        <taxon>Fungi</taxon>
        <taxon>Dikarya</taxon>
        <taxon>Basidiomycota</taxon>
        <taxon>Pucciniomycotina</taxon>
        <taxon>Microbotryomycetes</taxon>
        <taxon>Sporidiobolales</taxon>
        <taxon>Sporidiobolaceae</taxon>
        <taxon>Rhodotorula</taxon>
    </lineage>
</organism>
<accession>A0A9P6W8G0</accession>
<dbReference type="PROSITE" id="PS51164">
    <property type="entry name" value="CBM1_2"/>
    <property type="match status" value="2"/>
</dbReference>
<reference evidence="5 6" key="1">
    <citation type="submission" date="2020-11" db="EMBL/GenBank/DDBJ databases">
        <title>Kefir isolates.</title>
        <authorList>
            <person name="Marcisauskas S."/>
            <person name="Kim Y."/>
            <person name="Blasche S."/>
        </authorList>
    </citation>
    <scope>NUCLEOTIDE SEQUENCE [LARGE SCALE GENOMIC DNA]</scope>
    <source>
        <strain evidence="5 6">KR</strain>
    </source>
</reference>
<gene>
    <name evidence="5" type="ORF">C6P46_003615</name>
</gene>
<dbReference type="InterPro" id="IPR035971">
    <property type="entry name" value="CBD_sf"/>
</dbReference>
<dbReference type="GO" id="GO:0005576">
    <property type="term" value="C:extracellular region"/>
    <property type="evidence" value="ECO:0007669"/>
    <property type="project" value="InterPro"/>
</dbReference>
<dbReference type="GO" id="GO:0030248">
    <property type="term" value="F:cellulose binding"/>
    <property type="evidence" value="ECO:0007669"/>
    <property type="project" value="InterPro"/>
</dbReference>
<evidence type="ECO:0000259" key="4">
    <source>
        <dbReference type="PROSITE" id="PS51164"/>
    </source>
</evidence>
<dbReference type="SMART" id="SM00236">
    <property type="entry name" value="fCBD"/>
    <property type="match status" value="2"/>
</dbReference>
<dbReference type="InterPro" id="IPR000254">
    <property type="entry name" value="CBD"/>
</dbReference>
<evidence type="ECO:0000256" key="2">
    <source>
        <dbReference type="SAM" id="MobiDB-lite"/>
    </source>
</evidence>
<dbReference type="SUPFAM" id="SSF57180">
    <property type="entry name" value="Cellulose-binding domain"/>
    <property type="match status" value="2"/>
</dbReference>
<evidence type="ECO:0000313" key="5">
    <source>
        <dbReference type="EMBL" id="KAG0666905.1"/>
    </source>
</evidence>
<feature type="domain" description="CBM1" evidence="4">
    <location>
        <begin position="116"/>
        <end position="152"/>
    </location>
</feature>
<protein>
    <recommendedName>
        <fullName evidence="4">CBM1 domain-containing protein</fullName>
    </recommendedName>
</protein>
<dbReference type="EMBL" id="PUHQ01000003">
    <property type="protein sequence ID" value="KAG0666905.1"/>
    <property type="molecule type" value="Genomic_DNA"/>
</dbReference>
<dbReference type="Proteomes" id="UP000777482">
    <property type="component" value="Unassembled WGS sequence"/>
</dbReference>
<evidence type="ECO:0000313" key="6">
    <source>
        <dbReference type="Proteomes" id="UP000777482"/>
    </source>
</evidence>
<proteinExistence type="predicted"/>
<keyword evidence="1 3" id="KW-0732">Signal</keyword>
<keyword evidence="6" id="KW-1185">Reference proteome</keyword>
<feature type="chain" id="PRO_5040295484" description="CBM1 domain-containing protein" evidence="3">
    <location>
        <begin position="22"/>
        <end position="344"/>
    </location>
</feature>
<feature type="region of interest" description="Disordered" evidence="2">
    <location>
        <begin position="48"/>
        <end position="78"/>
    </location>
</feature>
<sequence>MALRLLLWPAAVLNMIALAAATAPSDPREMALGPARLNQHDHNNNHARRAVHHHRKHLSRRRIKNESRREAPAYAARQVRDSREAHRRWFRRLEDDGKGELARRAAPSSVPVVCQGTVTAYQQCGGMGWSGDTCCIPGYTCVVSDAYYSQCRPVATTTTTSATTSTSSSASPTPSGCTGAQVAYGQCGGVGYSGDTCCPSGYYCSYSNPYCAVAMQSRHVSVVVFDDHDQQLFDYDDEDDHDDFALRDAHGLFRSAGRIRSMRRHRLERSDLLYFGMDLHVLERLLLAMPSRCFIVDDADAELNVLLVLFVINNEIDIDNLDNDIDVEIDHLDDHLDDHHNFVC</sequence>
<dbReference type="Pfam" id="PF00734">
    <property type="entry name" value="CBM_1"/>
    <property type="match status" value="2"/>
</dbReference>
<dbReference type="OrthoDB" id="2119228at2759"/>
<feature type="domain" description="CBM1" evidence="4">
    <location>
        <begin position="179"/>
        <end position="215"/>
    </location>
</feature>
<dbReference type="AlphaFoldDB" id="A0A9P6W8G0"/>
<name>A0A9P6W8G0_RHOMI</name>
<feature type="compositionally biased region" description="Basic residues" evidence="2">
    <location>
        <begin position="48"/>
        <end position="63"/>
    </location>
</feature>
<evidence type="ECO:0000256" key="1">
    <source>
        <dbReference type="ARBA" id="ARBA00022729"/>
    </source>
</evidence>